<dbReference type="Pfam" id="PF13472">
    <property type="entry name" value="Lipase_GDSL_2"/>
    <property type="match status" value="1"/>
</dbReference>
<dbReference type="AlphaFoldDB" id="F0XSC4"/>
<name>F0XSC4_GROCL</name>
<evidence type="ECO:0000256" key="1">
    <source>
        <dbReference type="SAM" id="MobiDB-lite"/>
    </source>
</evidence>
<dbReference type="InterPro" id="IPR013830">
    <property type="entry name" value="SGNH_hydro"/>
</dbReference>
<dbReference type="Proteomes" id="UP000007796">
    <property type="component" value="Unassembled WGS sequence"/>
</dbReference>
<dbReference type="RefSeq" id="XP_014168931.1">
    <property type="nucleotide sequence ID" value="XM_014313456.1"/>
</dbReference>
<dbReference type="OrthoDB" id="408760at2759"/>
<dbReference type="Gene3D" id="3.40.50.1110">
    <property type="entry name" value="SGNH hydrolase"/>
    <property type="match status" value="1"/>
</dbReference>
<dbReference type="CDD" id="cd00229">
    <property type="entry name" value="SGNH_hydrolase"/>
    <property type="match status" value="1"/>
</dbReference>
<evidence type="ECO:0000313" key="3">
    <source>
        <dbReference type="EMBL" id="EFW99448.1"/>
    </source>
</evidence>
<dbReference type="SUPFAM" id="SSF52266">
    <property type="entry name" value="SGNH hydrolase"/>
    <property type="match status" value="1"/>
</dbReference>
<accession>F0XSC4</accession>
<dbReference type="HOGENOM" id="CLU_065222_1_0_1"/>
<sequence>MAERPLRILCLGDSLTAGYTQAGLLFHPYHHALVRKLKAAFPDLEVDVVEDGLSGDVSSHFSARLTAAFRAKKMMRPFDWTIVLGGTNDLCSGASPEQTFENLERAWSNGILRRSKVLALTVPEMATTSSSPVVASINARRDRLNALVQGYTHEDYYSYDFKSAFSYTAMSEEDRKRYWDDTLHFTPAGYDLMGDKIGAALVDILHREADAREQDQLLNNGVEQGRQRLRRKRKFKGDENSFEEESGSPGDLRRGYVVVRCKDLD</sequence>
<proteinExistence type="predicted"/>
<dbReference type="eggNOG" id="ENOG502S78G">
    <property type="taxonomic scope" value="Eukaryota"/>
</dbReference>
<dbReference type="PANTHER" id="PTHR30383:SF19">
    <property type="entry name" value="FIBRONECTIN TYPE-III DOMAIN-CONTAINING PROTEIN"/>
    <property type="match status" value="1"/>
</dbReference>
<keyword evidence="4" id="KW-1185">Reference proteome</keyword>
<dbReference type="GeneID" id="25981402"/>
<dbReference type="PANTHER" id="PTHR30383">
    <property type="entry name" value="THIOESTERASE 1/PROTEASE 1/LYSOPHOSPHOLIPASE L1"/>
    <property type="match status" value="1"/>
</dbReference>
<feature type="region of interest" description="Disordered" evidence="1">
    <location>
        <begin position="230"/>
        <end position="252"/>
    </location>
</feature>
<organism evidence="4">
    <name type="scientific">Grosmannia clavigera (strain kw1407 / UAMH 11150)</name>
    <name type="common">Blue stain fungus</name>
    <name type="synonym">Graphiocladiella clavigera</name>
    <dbReference type="NCBI Taxonomy" id="655863"/>
    <lineage>
        <taxon>Eukaryota</taxon>
        <taxon>Fungi</taxon>
        <taxon>Dikarya</taxon>
        <taxon>Ascomycota</taxon>
        <taxon>Pezizomycotina</taxon>
        <taxon>Sordariomycetes</taxon>
        <taxon>Sordariomycetidae</taxon>
        <taxon>Ophiostomatales</taxon>
        <taxon>Ophiostomataceae</taxon>
        <taxon>Leptographium</taxon>
    </lineage>
</organism>
<evidence type="ECO:0000313" key="4">
    <source>
        <dbReference type="Proteomes" id="UP000007796"/>
    </source>
</evidence>
<gene>
    <name evidence="3" type="ORF">CMQ_7816</name>
</gene>
<dbReference type="InParanoid" id="F0XSC4"/>
<protein>
    <submittedName>
        <fullName evidence="3">Lipase, gdsl</fullName>
    </submittedName>
</protein>
<dbReference type="GO" id="GO:0004622">
    <property type="term" value="F:phosphatidylcholine lysophospholipase activity"/>
    <property type="evidence" value="ECO:0007669"/>
    <property type="project" value="TreeGrafter"/>
</dbReference>
<reference evidence="3 4" key="1">
    <citation type="journal article" date="2011" name="Proc. Natl. Acad. Sci. U.S.A.">
        <title>Genome and transcriptome analyses of the mountain pine beetle-fungal symbiont Grosmannia clavigera, a lodgepole pine pathogen.</title>
        <authorList>
            <person name="DiGuistini S."/>
            <person name="Wang Y."/>
            <person name="Liao N.Y."/>
            <person name="Taylor G."/>
            <person name="Tanguay P."/>
            <person name="Feau N."/>
            <person name="Henrissat B."/>
            <person name="Chan S.K."/>
            <person name="Hesse-Orce U."/>
            <person name="Alamouti S.M."/>
            <person name="Tsui C.K.M."/>
            <person name="Docking R.T."/>
            <person name="Levasseur A."/>
            <person name="Haridas S."/>
            <person name="Robertson G."/>
            <person name="Birol I."/>
            <person name="Holt R.A."/>
            <person name="Marra M.A."/>
            <person name="Hamelin R.C."/>
            <person name="Hirst M."/>
            <person name="Jones S.J.M."/>
            <person name="Bohlmann J."/>
            <person name="Breuil C."/>
        </authorList>
    </citation>
    <scope>NUCLEOTIDE SEQUENCE [LARGE SCALE GENOMIC DNA]</scope>
    <source>
        <strain evidence="4">kw1407 / UAMH 11150</strain>
    </source>
</reference>
<dbReference type="InterPro" id="IPR051532">
    <property type="entry name" value="Ester_Hydrolysis_Enzymes"/>
</dbReference>
<dbReference type="InterPro" id="IPR036514">
    <property type="entry name" value="SGNH_hydro_sf"/>
</dbReference>
<evidence type="ECO:0000259" key="2">
    <source>
        <dbReference type="Pfam" id="PF13472"/>
    </source>
</evidence>
<dbReference type="EMBL" id="GL629990">
    <property type="protein sequence ID" value="EFW99448.1"/>
    <property type="molecule type" value="Genomic_DNA"/>
</dbReference>
<feature type="domain" description="SGNH hydrolase-type esterase" evidence="2">
    <location>
        <begin position="10"/>
        <end position="192"/>
    </location>
</feature>